<reference evidence="1" key="1">
    <citation type="submission" date="2018-05" db="EMBL/GenBank/DDBJ databases">
        <authorList>
            <person name="Lanie J.A."/>
            <person name="Ng W.-L."/>
            <person name="Kazmierczak K.M."/>
            <person name="Andrzejewski T.M."/>
            <person name="Davidsen T.M."/>
            <person name="Wayne K.J."/>
            <person name="Tettelin H."/>
            <person name="Glass J.I."/>
            <person name="Rusch D."/>
            <person name="Podicherti R."/>
            <person name="Tsui H.-C.T."/>
            <person name="Winkler M.E."/>
        </authorList>
    </citation>
    <scope>NUCLEOTIDE SEQUENCE</scope>
</reference>
<proteinExistence type="predicted"/>
<sequence>MSFFIESYPEKIIELQEPLLAAITLSGKIFEKQPNIKSTIRWHVSTLPSTAAGFSQLIIDPFLALISIGLNVPEFDNPYGSNKHFIEK</sequence>
<protein>
    <submittedName>
        <fullName evidence="1">Uncharacterized protein</fullName>
    </submittedName>
</protein>
<organism evidence="1">
    <name type="scientific">marine metagenome</name>
    <dbReference type="NCBI Taxonomy" id="408172"/>
    <lineage>
        <taxon>unclassified sequences</taxon>
        <taxon>metagenomes</taxon>
        <taxon>ecological metagenomes</taxon>
    </lineage>
</organism>
<gene>
    <name evidence="1" type="ORF">METZ01_LOCUS433346</name>
</gene>
<accession>A0A382YB15</accession>
<dbReference type="EMBL" id="UINC01174392">
    <property type="protein sequence ID" value="SVD80492.1"/>
    <property type="molecule type" value="Genomic_DNA"/>
</dbReference>
<dbReference type="AlphaFoldDB" id="A0A382YB15"/>
<name>A0A382YB15_9ZZZZ</name>
<evidence type="ECO:0000313" key="1">
    <source>
        <dbReference type="EMBL" id="SVD80492.1"/>
    </source>
</evidence>